<sequence length="460" mass="52142">MPMSLPDDVFLLVGDYLEDHQDRYNLVFVCHRFQELFLRFVYRSAVLKSRSQTQSFLAAILCRPELARAVRTLEFRDWQCQSPASPDDDLTLFNNWARTISPTKGEHQQWVHDLQSGLEEAWIALSLPLVPNMRKLLLVYPRDNKYLDRSLERATKGEMPFHTQPAFRKLREVALSHQEGDADQKGTFLPAQILPFFQLPCMRVFSADAVLETSSADEPQEEQAPEAPLPGTSSISDITLNTSNGHQGMQRLVESCRELKMFKYQHSDSRFLAEGYQPSAFYQSLAGSKKSLETLWLDNSGEHLPFTVSGANESHDEWFGSLADFTALKDIRIRLPNLLDIRYQSEPTIALTGCLPASVESLYVEGCKESSLSMLVAQLTKVLNKRQTFFRALHRLDIEGCFHDEEDEDQASSGYQGGTTGGEKVIKPRVYETADPLRVACVEAGVELYLRDRGCVDTMR</sequence>
<dbReference type="EMBL" id="KZ559521">
    <property type="protein sequence ID" value="PLN83112.1"/>
    <property type="molecule type" value="Genomic_DNA"/>
</dbReference>
<feature type="domain" description="Leucine-rich repeat" evidence="2">
    <location>
        <begin position="193"/>
        <end position="389"/>
    </location>
</feature>
<gene>
    <name evidence="3" type="ORF">BDW42DRAFT_184358</name>
</gene>
<organism evidence="3 4">
    <name type="scientific">Aspergillus taichungensis</name>
    <dbReference type="NCBI Taxonomy" id="482145"/>
    <lineage>
        <taxon>Eukaryota</taxon>
        <taxon>Fungi</taxon>
        <taxon>Dikarya</taxon>
        <taxon>Ascomycota</taxon>
        <taxon>Pezizomycotina</taxon>
        <taxon>Eurotiomycetes</taxon>
        <taxon>Eurotiomycetidae</taxon>
        <taxon>Eurotiales</taxon>
        <taxon>Aspergillaceae</taxon>
        <taxon>Aspergillus</taxon>
        <taxon>Aspergillus subgen. Circumdati</taxon>
    </lineage>
</organism>
<keyword evidence="4" id="KW-1185">Reference proteome</keyword>
<evidence type="ECO:0000313" key="4">
    <source>
        <dbReference type="Proteomes" id="UP000235023"/>
    </source>
</evidence>
<evidence type="ECO:0000259" key="2">
    <source>
        <dbReference type="Pfam" id="PF24969"/>
    </source>
</evidence>
<dbReference type="Pfam" id="PF24969">
    <property type="entry name" value="LRR_15"/>
    <property type="match status" value="1"/>
</dbReference>
<feature type="compositionally biased region" description="Polar residues" evidence="1">
    <location>
        <begin position="231"/>
        <end position="241"/>
    </location>
</feature>
<proteinExistence type="predicted"/>
<reference evidence="4" key="1">
    <citation type="submission" date="2017-12" db="EMBL/GenBank/DDBJ databases">
        <authorList>
            <consortium name="DOE Joint Genome Institute"/>
            <person name="Mondo S.J."/>
            <person name="Kjaerbolling I."/>
            <person name="Vesth T.C."/>
            <person name="Frisvad J.C."/>
            <person name="Nybo J.L."/>
            <person name="Theobald S."/>
            <person name="Kuo A."/>
            <person name="Bowyer P."/>
            <person name="Matsuda Y."/>
            <person name="Lyhne E.K."/>
            <person name="Kogle M.E."/>
            <person name="Clum A."/>
            <person name="Lipzen A."/>
            <person name="Salamov A."/>
            <person name="Ngan C.Y."/>
            <person name="Daum C."/>
            <person name="Chiniquy J."/>
            <person name="Barry K."/>
            <person name="LaButti K."/>
            <person name="Haridas S."/>
            <person name="Simmons B.A."/>
            <person name="Magnuson J.K."/>
            <person name="Mortensen U.H."/>
            <person name="Larsen T.O."/>
            <person name="Grigoriev I.V."/>
            <person name="Baker S.E."/>
            <person name="Andersen M.R."/>
            <person name="Nordberg H.P."/>
            <person name="Cantor M.N."/>
            <person name="Hua S.X."/>
        </authorList>
    </citation>
    <scope>NUCLEOTIDE SEQUENCE [LARGE SCALE GENOMIC DNA]</scope>
    <source>
        <strain evidence="4">IBT 19404</strain>
    </source>
</reference>
<name>A0A2J5I0E6_9EURO</name>
<dbReference type="Proteomes" id="UP000235023">
    <property type="component" value="Unassembled WGS sequence"/>
</dbReference>
<evidence type="ECO:0000256" key="1">
    <source>
        <dbReference type="SAM" id="MobiDB-lite"/>
    </source>
</evidence>
<dbReference type="OrthoDB" id="2520703at2759"/>
<dbReference type="AlphaFoldDB" id="A0A2J5I0E6"/>
<accession>A0A2J5I0E6</accession>
<protein>
    <recommendedName>
        <fullName evidence="2">Leucine-rich repeat domain-containing protein</fullName>
    </recommendedName>
</protein>
<feature type="region of interest" description="Disordered" evidence="1">
    <location>
        <begin position="213"/>
        <end position="241"/>
    </location>
</feature>
<dbReference type="InterPro" id="IPR056867">
    <property type="entry name" value="LRR_15"/>
</dbReference>
<evidence type="ECO:0000313" key="3">
    <source>
        <dbReference type="EMBL" id="PLN83112.1"/>
    </source>
</evidence>